<keyword evidence="2" id="KW-1185">Reference proteome</keyword>
<reference evidence="1 2" key="1">
    <citation type="submission" date="2018-02" db="EMBL/GenBank/DDBJ databases">
        <title>Fusarium culmorum secondary metabolites in fungal-bacterial-plant interactions.</title>
        <authorList>
            <person name="Schmidt R."/>
        </authorList>
    </citation>
    <scope>NUCLEOTIDE SEQUENCE [LARGE SCALE GENOMIC DNA]</scope>
    <source>
        <strain evidence="1 2">PV</strain>
    </source>
</reference>
<evidence type="ECO:0000313" key="1">
    <source>
        <dbReference type="EMBL" id="PTD03842.1"/>
    </source>
</evidence>
<gene>
    <name evidence="1" type="ORF">FCULG_00000327</name>
</gene>
<protein>
    <submittedName>
        <fullName evidence="1">Uncharacterized protein</fullName>
    </submittedName>
</protein>
<comment type="caution">
    <text evidence="1">The sequence shown here is derived from an EMBL/GenBank/DDBJ whole genome shotgun (WGS) entry which is preliminary data.</text>
</comment>
<dbReference type="InterPro" id="IPR009003">
    <property type="entry name" value="Peptidase_S1_PA"/>
</dbReference>
<dbReference type="OMA" id="NRIACAM"/>
<dbReference type="Proteomes" id="UP000241587">
    <property type="component" value="Unassembled WGS sequence"/>
</dbReference>
<organism evidence="1 2">
    <name type="scientific">Fusarium culmorum</name>
    <dbReference type="NCBI Taxonomy" id="5516"/>
    <lineage>
        <taxon>Eukaryota</taxon>
        <taxon>Fungi</taxon>
        <taxon>Dikarya</taxon>
        <taxon>Ascomycota</taxon>
        <taxon>Pezizomycotina</taxon>
        <taxon>Sordariomycetes</taxon>
        <taxon>Hypocreomycetidae</taxon>
        <taxon>Hypocreales</taxon>
        <taxon>Nectriaceae</taxon>
        <taxon>Fusarium</taxon>
    </lineage>
</organism>
<sequence>MEPPNPPPKTEYSGEAGPIITAVSARYRAAWPQLRRRPLEISRASLPAAVEARQGEIELLATKILRDFHLFNDDEYDGVELVQMGSSSSTSVPTIAICASWSEDKQGLWVSAVQAIAMELYKMYKGYSFNYESIHIDMQSPELTQTVYYGPVDRNDLCQTWDSIREIVYQRLESFEATTDCMCSICLFNYGILKEINNNPPTISMSVDDESSETGWLRVINDIKSNISRHGGQSWMDVNVHIEHIVEWNDCESLPPPSHQYSSPNRNNLIMDPPKQEDPVITVVSARYRAAWPELRPLPLVWASDPTWPFPLLHQRRYEIQKTVGEILDRLQIDDGEDDITEVWLKNQYMASQPDTCVPTIAIYSSWSENKQGLWETAVREVALALYHMLKDSDVAYDSIQIDMQGSELGRTIYYRSVDDRDDLCDSWDDVRALVRQRLEAFKATERSMLAICLLYYCGSITIYIAVDYSSDETGWLERGWTDVQVHIEHNAETSYSFDILPPTFDSGVAQKGCLEGKLFDGDYRQAIKPGDDFGADTSSSDGSKMSVGFGTIGCFIEIKTKSNPTWKRYALTSYHAVRPALPGFRLEIVGGGSKPAPPEPNSECWNADLKGYAPGHSATPSRFESPSRVKHNFTIRHIAVQTEEENRISGELEAKLQTTTNNRTQETIDWLRKRVQEGRDGMQKKVAFFNNGKQALGTLFAASGYMRRVSVDGDKHKARLDWALIDVVEHRQGSNRLPSWSAWQQKYRGVPIPPYPLGGSLLEETQSDGPDNSYVWKLSAANGPTIGTYHRNRIACAMAEDKHLRDGDSETAEYIYEPSSCPMQQTYCAKGDSGSVVFDIDGKVVGLYSAGIKSRQSFGNEGFGIKTLHNNDTT</sequence>
<name>A0A2T4GJW2_FUSCU</name>
<evidence type="ECO:0000313" key="2">
    <source>
        <dbReference type="Proteomes" id="UP000241587"/>
    </source>
</evidence>
<dbReference type="SUPFAM" id="SSF50494">
    <property type="entry name" value="Trypsin-like serine proteases"/>
    <property type="match status" value="1"/>
</dbReference>
<dbReference type="OrthoDB" id="5424209at2759"/>
<dbReference type="AlphaFoldDB" id="A0A2T4GJW2"/>
<dbReference type="EMBL" id="PVEM01000012">
    <property type="protein sequence ID" value="PTD03842.1"/>
    <property type="molecule type" value="Genomic_DNA"/>
</dbReference>
<accession>A0A2T4GJW2</accession>
<proteinExistence type="predicted"/>